<keyword evidence="2" id="KW-0472">Membrane</keyword>
<keyword evidence="2" id="KW-0812">Transmembrane</keyword>
<keyword evidence="3" id="KW-1185">Reference proteome</keyword>
<accession>A0A1I8G732</accession>
<name>A0A1I8G732_9PLAT</name>
<sequence>MDSTTDTDDTTSSVTEMLSRPSRQYEFLSSSTAAPQAAQHVMIDISDRYVGMTIIIALPVAAFILLLGVILQIVLVAVALRRINSIARLLLKRPDQSSTSDWLTEEPEANSQVSGDVYEEDTVYTVADVP</sequence>
<dbReference type="WBParaSite" id="maker-uti_cns_0001074-snap-gene-1.12-mRNA-1">
    <property type="protein sequence ID" value="maker-uti_cns_0001074-snap-gene-1.12-mRNA-1"/>
    <property type="gene ID" value="maker-uti_cns_0001074-snap-gene-1.12"/>
</dbReference>
<proteinExistence type="predicted"/>
<protein>
    <submittedName>
        <fullName evidence="4">Glycophorin-A</fullName>
    </submittedName>
</protein>
<feature type="transmembrane region" description="Helical" evidence="2">
    <location>
        <begin position="54"/>
        <end position="80"/>
    </location>
</feature>
<reference evidence="4" key="1">
    <citation type="submission" date="2016-11" db="UniProtKB">
        <authorList>
            <consortium name="WormBaseParasite"/>
        </authorList>
    </citation>
    <scope>IDENTIFICATION</scope>
</reference>
<evidence type="ECO:0000256" key="1">
    <source>
        <dbReference type="SAM" id="MobiDB-lite"/>
    </source>
</evidence>
<evidence type="ECO:0000313" key="3">
    <source>
        <dbReference type="Proteomes" id="UP000095280"/>
    </source>
</evidence>
<evidence type="ECO:0000256" key="2">
    <source>
        <dbReference type="SAM" id="Phobius"/>
    </source>
</evidence>
<dbReference type="Proteomes" id="UP000095280">
    <property type="component" value="Unplaced"/>
</dbReference>
<evidence type="ECO:0000313" key="4">
    <source>
        <dbReference type="WBParaSite" id="maker-uti_cns_0001074-snap-gene-1.12-mRNA-1"/>
    </source>
</evidence>
<keyword evidence="2" id="KW-1133">Transmembrane helix</keyword>
<feature type="region of interest" description="Disordered" evidence="1">
    <location>
        <begin position="94"/>
        <end position="117"/>
    </location>
</feature>
<dbReference type="AlphaFoldDB" id="A0A1I8G732"/>
<organism evidence="3 4">
    <name type="scientific">Macrostomum lignano</name>
    <dbReference type="NCBI Taxonomy" id="282301"/>
    <lineage>
        <taxon>Eukaryota</taxon>
        <taxon>Metazoa</taxon>
        <taxon>Spiralia</taxon>
        <taxon>Lophotrochozoa</taxon>
        <taxon>Platyhelminthes</taxon>
        <taxon>Rhabditophora</taxon>
        <taxon>Macrostomorpha</taxon>
        <taxon>Macrostomida</taxon>
        <taxon>Macrostomidae</taxon>
        <taxon>Macrostomum</taxon>
    </lineage>
</organism>